<dbReference type="STRING" id="1357400.HMPREF2086_01139"/>
<evidence type="ECO:0000256" key="1">
    <source>
        <dbReference type="SAM" id="MobiDB-lite"/>
    </source>
</evidence>
<comment type="caution">
    <text evidence="2">The sequence shown here is derived from an EMBL/GenBank/DDBJ whole genome shotgun (WGS) entry which is preliminary data.</text>
</comment>
<dbReference type="EMBL" id="AZJI01000005">
    <property type="protein sequence ID" value="ETD23340.1"/>
    <property type="molecule type" value="Genomic_DNA"/>
</dbReference>
<organism evidence="2 3">
    <name type="scientific">Helicobacter macacae MIT 99-5501</name>
    <dbReference type="NCBI Taxonomy" id="1357400"/>
    <lineage>
        <taxon>Bacteria</taxon>
        <taxon>Pseudomonadati</taxon>
        <taxon>Campylobacterota</taxon>
        <taxon>Epsilonproteobacteria</taxon>
        <taxon>Campylobacterales</taxon>
        <taxon>Helicobacteraceae</taxon>
        <taxon>Helicobacter</taxon>
    </lineage>
</organism>
<dbReference type="Proteomes" id="UP000018731">
    <property type="component" value="Unassembled WGS sequence"/>
</dbReference>
<accession>V8C8J6</accession>
<name>V8C8J6_9HELI</name>
<feature type="compositionally biased region" description="Polar residues" evidence="1">
    <location>
        <begin position="86"/>
        <end position="95"/>
    </location>
</feature>
<reference evidence="2 3" key="1">
    <citation type="journal article" date="2014" name="Genome Announc.">
        <title>Draft genome sequences of six enterohepatic helicobacter species isolated from humans and one from rhesus macaques.</title>
        <authorList>
            <person name="Shen Z."/>
            <person name="Sheh A."/>
            <person name="Young S.K."/>
            <person name="Abouelliel A."/>
            <person name="Ward D.V."/>
            <person name="Earl A.M."/>
            <person name="Fox J.G."/>
        </authorList>
    </citation>
    <scope>NUCLEOTIDE SEQUENCE [LARGE SCALE GENOMIC DNA]</scope>
    <source>
        <strain evidence="2 3">MIT 99-5501</strain>
    </source>
</reference>
<evidence type="ECO:0008006" key="4">
    <source>
        <dbReference type="Google" id="ProtNLM"/>
    </source>
</evidence>
<dbReference type="InterPro" id="IPR013785">
    <property type="entry name" value="Aldolase_TIM"/>
</dbReference>
<dbReference type="PATRIC" id="fig|1357400.3.peg.1552"/>
<dbReference type="eggNOG" id="COG0134">
    <property type="taxonomic scope" value="Bacteria"/>
</dbReference>
<evidence type="ECO:0000313" key="2">
    <source>
        <dbReference type="EMBL" id="ETD23340.1"/>
    </source>
</evidence>
<dbReference type="SUPFAM" id="SSF51366">
    <property type="entry name" value="Ribulose-phoshate binding barrel"/>
    <property type="match status" value="1"/>
</dbReference>
<dbReference type="OrthoDB" id="5322185at2"/>
<feature type="compositionally biased region" description="Basic and acidic residues" evidence="1">
    <location>
        <begin position="69"/>
        <end position="83"/>
    </location>
</feature>
<sequence>MGDFSENFGANFNQNFSQSFNADSMPFLEAMIKSQEEILPFDLLGRSLSYNPYPPRFREIFPTLSLSKSPEKSPTKSLIDLKKSSKNNPENNTKQMPKTLRVQAFSFVDLAHLQSQNAKIIVLDIARDSRANPRAEGLECISYLRHYTDALIIVQDCFICLYQILQALVYGADALLFSHLSPKGKLKELIDFASHLGLVSLLESTSLREIKEGIFAKADGVYLPKDCVELVKYIPKRKIICIDAKASAESTNRVDFVLEDFALWDLRYKRILSFF</sequence>
<evidence type="ECO:0000313" key="3">
    <source>
        <dbReference type="Proteomes" id="UP000018731"/>
    </source>
</evidence>
<dbReference type="Gene3D" id="3.20.20.70">
    <property type="entry name" value="Aldolase class I"/>
    <property type="match status" value="1"/>
</dbReference>
<proteinExistence type="predicted"/>
<dbReference type="RefSeq" id="WP_023927865.1">
    <property type="nucleotide sequence ID" value="NZ_KI669454.1"/>
</dbReference>
<dbReference type="InterPro" id="IPR011060">
    <property type="entry name" value="RibuloseP-bd_barrel"/>
</dbReference>
<protein>
    <recommendedName>
        <fullName evidence="4">Indole-3-glycerol-phosphate synthase</fullName>
    </recommendedName>
</protein>
<feature type="region of interest" description="Disordered" evidence="1">
    <location>
        <begin position="67"/>
        <end position="95"/>
    </location>
</feature>
<gene>
    <name evidence="2" type="ORF">HMPREF2086_01139</name>
</gene>
<dbReference type="HOGENOM" id="CLU_088192_0_0_7"/>
<keyword evidence="3" id="KW-1185">Reference proteome</keyword>
<dbReference type="AlphaFoldDB" id="V8C8J6"/>